<organism evidence="2 3">
    <name type="scientific">Gemella sanguinis</name>
    <dbReference type="NCBI Taxonomy" id="84135"/>
    <lineage>
        <taxon>Bacteria</taxon>
        <taxon>Bacillati</taxon>
        <taxon>Bacillota</taxon>
        <taxon>Bacilli</taxon>
        <taxon>Bacillales</taxon>
        <taxon>Gemellaceae</taxon>
        <taxon>Gemella</taxon>
    </lineage>
</organism>
<gene>
    <name evidence="2" type="ORF">FOC50_03225</name>
</gene>
<keyword evidence="3" id="KW-1185">Reference proteome</keyword>
<protein>
    <recommendedName>
        <fullName evidence="4">DUF3899 domain-containing protein</fullName>
    </recommendedName>
</protein>
<feature type="transmembrane region" description="Helical" evidence="1">
    <location>
        <begin position="7"/>
        <end position="26"/>
    </location>
</feature>
<evidence type="ECO:0008006" key="4">
    <source>
        <dbReference type="Google" id="ProtNLM"/>
    </source>
</evidence>
<name>A0ABX6FFT3_9BACL</name>
<sequence length="108" mass="12334">MSRKKFIMLTTIEAFLSTLFIIIGSGSDNKKYVLIGMFIMLVSMLYASYLMIIKKSINLLAGMTEEQAIEIMRDSEKLKKYEKTAQSIGVIIFISSLSLVFLLYTLMR</sequence>
<evidence type="ECO:0000256" key="1">
    <source>
        <dbReference type="SAM" id="Phobius"/>
    </source>
</evidence>
<dbReference type="Proteomes" id="UP000427636">
    <property type="component" value="Chromosome"/>
</dbReference>
<feature type="transmembrane region" description="Helical" evidence="1">
    <location>
        <begin position="87"/>
        <end position="107"/>
    </location>
</feature>
<evidence type="ECO:0000313" key="2">
    <source>
        <dbReference type="EMBL" id="QGS07364.1"/>
    </source>
</evidence>
<dbReference type="EMBL" id="CP046313">
    <property type="protein sequence ID" value="QGS07364.1"/>
    <property type="molecule type" value="Genomic_DNA"/>
</dbReference>
<dbReference type="RefSeq" id="WP_006364019.1">
    <property type="nucleotide sequence ID" value="NZ_CP046313.1"/>
</dbReference>
<keyword evidence="1" id="KW-0812">Transmembrane</keyword>
<keyword evidence="1" id="KW-0472">Membrane</keyword>
<reference evidence="2 3" key="1">
    <citation type="submission" date="2019-11" db="EMBL/GenBank/DDBJ databases">
        <title>FDA dAtabase for Regulatory Grade micrObial Sequences (FDA-ARGOS): Supporting development and validation of Infectious Disease Dx tests.</title>
        <authorList>
            <person name="Turner S."/>
            <person name="Byrd R."/>
            <person name="Tallon L."/>
            <person name="Sadzewicz L."/>
            <person name="Vavikolanu K."/>
            <person name="Mehta A."/>
            <person name="Aluvathingal J."/>
            <person name="Nadendla S."/>
            <person name="Myers T."/>
            <person name="Yan Y."/>
            <person name="Sichtig H."/>
        </authorList>
    </citation>
    <scope>NUCLEOTIDE SEQUENCE [LARGE SCALE GENOMIC DNA]</scope>
    <source>
        <strain evidence="2 3">FDAARGOS_742</strain>
    </source>
</reference>
<accession>A0ABX6FFT3</accession>
<evidence type="ECO:0000313" key="3">
    <source>
        <dbReference type="Proteomes" id="UP000427636"/>
    </source>
</evidence>
<proteinExistence type="predicted"/>
<feature type="transmembrane region" description="Helical" evidence="1">
    <location>
        <begin position="32"/>
        <end position="53"/>
    </location>
</feature>
<dbReference type="GeneID" id="84802267"/>
<keyword evidence="1" id="KW-1133">Transmembrane helix</keyword>